<dbReference type="InterPro" id="IPR016733">
    <property type="entry name" value="UCP018747"/>
</dbReference>
<reference evidence="4" key="1">
    <citation type="journal article" date="2016" name="Syst. Appl. Microbiol.">
        <title>Thermococcus piezophilus sp. nov., a novel hyperthermophilic and piezophilic archaeon with a broad pressure range for growth, isolated from a deepest hydrothermal vent at the Mid-Cayman Rise.</title>
        <authorList>
            <person name="Dalmasso C."/>
            <person name="Oger P."/>
            <person name="Selva G."/>
            <person name="Courtine D."/>
            <person name="L'Haridon S."/>
            <person name="Garlaschelli A."/>
            <person name="Roussel E."/>
            <person name="Miyazaki J."/>
            <person name="Reveillaud J."/>
            <person name="Jebbar M."/>
            <person name="Takai K."/>
            <person name="Maignien L."/>
            <person name="Alain K."/>
        </authorList>
    </citation>
    <scope>NUCLEOTIDE SEQUENCE [LARGE SCALE GENOMIC DNA]</scope>
    <source>
        <strain evidence="4">CDGS</strain>
    </source>
</reference>
<proteinExistence type="predicted"/>
<dbReference type="AlphaFoldDB" id="A0A172WEQ0"/>
<evidence type="ECO:0008006" key="5">
    <source>
        <dbReference type="Google" id="ProtNLM"/>
    </source>
</evidence>
<dbReference type="OrthoDB" id="146030at2157"/>
<organism evidence="3 4">
    <name type="scientific">Thermococcus piezophilus</name>
    <dbReference type="NCBI Taxonomy" id="1712654"/>
    <lineage>
        <taxon>Archaea</taxon>
        <taxon>Methanobacteriati</taxon>
        <taxon>Methanobacteriota</taxon>
        <taxon>Thermococci</taxon>
        <taxon>Thermococcales</taxon>
        <taxon>Thermococcaceae</taxon>
        <taxon>Thermococcus</taxon>
    </lineage>
</organism>
<name>A0A172WEQ0_9EURY</name>
<protein>
    <recommendedName>
        <fullName evidence="5">DUF447 domain-containing protein</fullName>
    </recommendedName>
</protein>
<feature type="domain" description="DUF447" evidence="2">
    <location>
        <begin position="132"/>
        <end position="187"/>
    </location>
</feature>
<dbReference type="InterPro" id="IPR007386">
    <property type="entry name" value="DUF447_N"/>
</dbReference>
<dbReference type="Pfam" id="PF20766">
    <property type="entry name" value="DUF447_C"/>
    <property type="match status" value="1"/>
</dbReference>
<dbReference type="Gene3D" id="1.20.58.290">
    <property type="entry name" value="Hypothetical membrane protein ta0354_69_121"/>
    <property type="match status" value="1"/>
</dbReference>
<dbReference type="SUPFAM" id="SSF50475">
    <property type="entry name" value="FMN-binding split barrel"/>
    <property type="match status" value="1"/>
</dbReference>
<dbReference type="Proteomes" id="UP000076969">
    <property type="component" value="Chromosome"/>
</dbReference>
<evidence type="ECO:0000259" key="1">
    <source>
        <dbReference type="Pfam" id="PF04289"/>
    </source>
</evidence>
<accession>A0A172WEQ0</accession>
<dbReference type="PIRSF" id="PIRSF018747">
    <property type="entry name" value="UCP018747"/>
    <property type="match status" value="1"/>
</dbReference>
<keyword evidence="4" id="KW-1185">Reference proteome</keyword>
<dbReference type="Gene3D" id="2.30.110.10">
    <property type="entry name" value="Electron Transport, Fmn-binding Protein, Chain A"/>
    <property type="match status" value="1"/>
</dbReference>
<dbReference type="RefSeq" id="WP_068663965.1">
    <property type="nucleotide sequence ID" value="NZ_CP015520.1"/>
</dbReference>
<evidence type="ECO:0000313" key="3">
    <source>
        <dbReference type="EMBL" id="ANF21856.1"/>
    </source>
</evidence>
<dbReference type="InterPro" id="IPR049288">
    <property type="entry name" value="DUF447_C"/>
</dbReference>
<gene>
    <name evidence="3" type="ORF">A7C91_00520</name>
</gene>
<feature type="domain" description="DUF447" evidence="1">
    <location>
        <begin position="11"/>
        <end position="120"/>
    </location>
</feature>
<evidence type="ECO:0000313" key="4">
    <source>
        <dbReference type="Proteomes" id="UP000076969"/>
    </source>
</evidence>
<dbReference type="KEGG" id="tpie:A7C91_00520"/>
<dbReference type="GeneID" id="28494632"/>
<dbReference type="InterPro" id="IPR012349">
    <property type="entry name" value="Split_barrel_FMN-bd"/>
</dbReference>
<dbReference type="STRING" id="1712654.A7C91_00520"/>
<evidence type="ECO:0000259" key="2">
    <source>
        <dbReference type="Pfam" id="PF20766"/>
    </source>
</evidence>
<sequence>MLEHFNEGQVYEVLLVTHSNATPVGAVRKGEALNFKLFGGRSAEELKAHPYASIQITNDVELLVKLALNIPVNVEFAEGTSHRWIKGLPGIYGEVKLMEETYEDELGNATVLRCSLKPEGVIEGSLPPRPISRADYLLLEMAVDLTRLFVTTREVKVELARNLYERIWINYQMYKRFGGNSEIAEKIMGWAVSSLRWNP</sequence>
<dbReference type="EMBL" id="CP015520">
    <property type="protein sequence ID" value="ANF21856.1"/>
    <property type="molecule type" value="Genomic_DNA"/>
</dbReference>
<dbReference type="Pfam" id="PF04289">
    <property type="entry name" value="DUF447_N"/>
    <property type="match status" value="1"/>
</dbReference>